<feature type="domain" description="Thioesterase" evidence="2">
    <location>
        <begin position="22"/>
        <end position="244"/>
    </location>
</feature>
<proteinExistence type="inferred from homology"/>
<dbReference type="InterPro" id="IPR001031">
    <property type="entry name" value="Thioesterase"/>
</dbReference>
<organism evidence="3 4">
    <name type="scientific">Amycolatopsis suaedae</name>
    <dbReference type="NCBI Taxonomy" id="2510978"/>
    <lineage>
        <taxon>Bacteria</taxon>
        <taxon>Bacillati</taxon>
        <taxon>Actinomycetota</taxon>
        <taxon>Actinomycetes</taxon>
        <taxon>Pseudonocardiales</taxon>
        <taxon>Pseudonocardiaceae</taxon>
        <taxon>Amycolatopsis</taxon>
    </lineage>
</organism>
<evidence type="ECO:0000259" key="2">
    <source>
        <dbReference type="Pfam" id="PF00975"/>
    </source>
</evidence>
<dbReference type="Gene3D" id="3.40.50.1820">
    <property type="entry name" value="alpha/beta hydrolase"/>
    <property type="match status" value="1"/>
</dbReference>
<dbReference type="AlphaFoldDB" id="A0A4Q7J1I3"/>
<evidence type="ECO:0000256" key="1">
    <source>
        <dbReference type="ARBA" id="ARBA00007169"/>
    </source>
</evidence>
<dbReference type="GO" id="GO:0008610">
    <property type="term" value="P:lipid biosynthetic process"/>
    <property type="evidence" value="ECO:0007669"/>
    <property type="project" value="TreeGrafter"/>
</dbReference>
<gene>
    <name evidence="3" type="ORF">EWH70_29880</name>
</gene>
<dbReference type="PANTHER" id="PTHR11487:SF0">
    <property type="entry name" value="S-ACYL FATTY ACID SYNTHASE THIOESTERASE, MEDIUM CHAIN"/>
    <property type="match status" value="1"/>
</dbReference>
<dbReference type="SUPFAM" id="SSF53474">
    <property type="entry name" value="alpha/beta-Hydrolases"/>
    <property type="match status" value="1"/>
</dbReference>
<dbReference type="EMBL" id="SFCC01000018">
    <property type="protein sequence ID" value="RZQ60316.1"/>
    <property type="molecule type" value="Genomic_DNA"/>
</dbReference>
<accession>A0A4Q7J1I3</accession>
<dbReference type="InterPro" id="IPR012223">
    <property type="entry name" value="TEII"/>
</dbReference>
<evidence type="ECO:0000313" key="4">
    <source>
        <dbReference type="Proteomes" id="UP000292003"/>
    </source>
</evidence>
<protein>
    <submittedName>
        <fullName evidence="3">Thioesterase</fullName>
    </submittedName>
</protein>
<comment type="caution">
    <text evidence="3">The sequence shown here is derived from an EMBL/GenBank/DDBJ whole genome shotgun (WGS) entry which is preliminary data.</text>
</comment>
<keyword evidence="4" id="KW-1185">Reference proteome</keyword>
<reference evidence="3 4" key="1">
    <citation type="submission" date="2019-02" db="EMBL/GenBank/DDBJ databases">
        <title>Draft genome sequence of Amycolatopsis sp. 8-3EHSu isolated from roots of Suaeda maritima.</title>
        <authorList>
            <person name="Duangmal K."/>
            <person name="Chantavorakit T."/>
        </authorList>
    </citation>
    <scope>NUCLEOTIDE SEQUENCE [LARGE SCALE GENOMIC DNA]</scope>
    <source>
        <strain evidence="3 4">8-3EHSu</strain>
    </source>
</reference>
<dbReference type="PANTHER" id="PTHR11487">
    <property type="entry name" value="THIOESTERASE"/>
    <property type="match status" value="1"/>
</dbReference>
<evidence type="ECO:0000313" key="3">
    <source>
        <dbReference type="EMBL" id="RZQ60316.1"/>
    </source>
</evidence>
<comment type="similarity">
    <text evidence="1">Belongs to the thioesterase family.</text>
</comment>
<name>A0A4Q7J1I3_9PSEU</name>
<dbReference type="OrthoDB" id="4169718at2"/>
<dbReference type="InterPro" id="IPR029058">
    <property type="entry name" value="AB_hydrolase_fold"/>
</dbReference>
<dbReference type="Pfam" id="PF00975">
    <property type="entry name" value="Thioesterase"/>
    <property type="match status" value="1"/>
</dbReference>
<sequence>MRDIQADKWIRRYRPTGDAPVRLVCLPHAGGSASFYYPVALAHSGAADVVVLQYPGRQDRRHEPCPASIEEYADLVHAVLAPEPALPTVLFGHSMGAVIGFEVVRRMERDGTGDAVRLIASGRRGPSSPLRENVHQRDDDGIVAELRSLNGTDLTRLGDDEILRMTLPAIRSDYRAIETYTCAEDVTVACPVTVLVGSADPRTPLAEAARWRRHTTGEYRLEEFPGGHFYLTGQQDAVNREIAAELAALRR</sequence>
<dbReference type="Proteomes" id="UP000292003">
    <property type="component" value="Unassembled WGS sequence"/>
</dbReference>